<dbReference type="SFLD" id="SFLDG01129">
    <property type="entry name" value="C1.5:_HAD__Beta-PGM__Phosphata"/>
    <property type="match status" value="1"/>
</dbReference>
<dbReference type="InterPro" id="IPR050155">
    <property type="entry name" value="HAD-like_hydrolase_sf"/>
</dbReference>
<dbReference type="PANTHER" id="PTHR43434:SF23">
    <property type="entry name" value="PHOSPHOGLYCOLATE PHOSPHATASE"/>
    <property type="match status" value="1"/>
</dbReference>
<dbReference type="InterPro" id="IPR023198">
    <property type="entry name" value="PGP-like_dom2"/>
</dbReference>
<dbReference type="InterPro" id="IPR023214">
    <property type="entry name" value="HAD_sf"/>
</dbReference>
<comment type="caution">
    <text evidence="5">The sequence shown here is derived from an EMBL/GenBank/DDBJ whole genome shotgun (WGS) entry which is preliminary data.</text>
</comment>
<dbReference type="SUPFAM" id="SSF56784">
    <property type="entry name" value="HAD-like"/>
    <property type="match status" value="1"/>
</dbReference>
<reference evidence="6" key="1">
    <citation type="journal article" date="2019" name="Int. J. Syst. Evol. Microbiol.">
        <title>The Global Catalogue of Microorganisms (GCM) 10K type strain sequencing project: providing services to taxonomists for standard genome sequencing and annotation.</title>
        <authorList>
            <consortium name="The Broad Institute Genomics Platform"/>
            <consortium name="The Broad Institute Genome Sequencing Center for Infectious Disease"/>
            <person name="Wu L."/>
            <person name="Ma J."/>
        </authorList>
    </citation>
    <scope>NUCLEOTIDE SEQUENCE [LARGE SCALE GENOMIC DNA]</scope>
    <source>
        <strain evidence="6">JCM 13378</strain>
    </source>
</reference>
<dbReference type="SFLD" id="SFLDS00003">
    <property type="entry name" value="Haloacid_Dehalogenase"/>
    <property type="match status" value="1"/>
</dbReference>
<dbReference type="Gene3D" id="3.40.50.1000">
    <property type="entry name" value="HAD superfamily/HAD-like"/>
    <property type="match status" value="1"/>
</dbReference>
<dbReference type="EMBL" id="BAAAEI010000006">
    <property type="protein sequence ID" value="GAA0344586.1"/>
    <property type="molecule type" value="Genomic_DNA"/>
</dbReference>
<gene>
    <name evidence="5" type="ORF">GCM10009092_06290</name>
</gene>
<keyword evidence="5" id="KW-0436">Ligase</keyword>
<dbReference type="GO" id="GO:0016787">
    <property type="term" value="F:hydrolase activity"/>
    <property type="evidence" value="ECO:0007669"/>
    <property type="project" value="UniProtKB-KW"/>
</dbReference>
<keyword evidence="4" id="KW-0119">Carbohydrate metabolism</keyword>
<dbReference type="InterPro" id="IPR041492">
    <property type="entry name" value="HAD_2"/>
</dbReference>
<keyword evidence="6" id="KW-1185">Reference proteome</keyword>
<evidence type="ECO:0000313" key="5">
    <source>
        <dbReference type="EMBL" id="GAA0344586.1"/>
    </source>
</evidence>
<evidence type="ECO:0000256" key="4">
    <source>
        <dbReference type="ARBA" id="ARBA00023277"/>
    </source>
</evidence>
<keyword evidence="1" id="KW-0479">Metal-binding</keyword>
<dbReference type="NCBIfam" id="TIGR01549">
    <property type="entry name" value="HAD-SF-IA-v1"/>
    <property type="match status" value="1"/>
</dbReference>
<name>A0ABP3GIW7_9ALTE</name>
<evidence type="ECO:0000256" key="2">
    <source>
        <dbReference type="ARBA" id="ARBA00022801"/>
    </source>
</evidence>
<dbReference type="Proteomes" id="UP001501757">
    <property type="component" value="Unassembled WGS sequence"/>
</dbReference>
<dbReference type="GO" id="GO:0016874">
    <property type="term" value="F:ligase activity"/>
    <property type="evidence" value="ECO:0007669"/>
    <property type="project" value="UniProtKB-KW"/>
</dbReference>
<dbReference type="InterPro" id="IPR036412">
    <property type="entry name" value="HAD-like_sf"/>
</dbReference>
<dbReference type="InterPro" id="IPR006439">
    <property type="entry name" value="HAD-SF_hydro_IA"/>
</dbReference>
<evidence type="ECO:0000256" key="1">
    <source>
        <dbReference type="ARBA" id="ARBA00022723"/>
    </source>
</evidence>
<accession>A0ABP3GIW7</accession>
<keyword evidence="2 5" id="KW-0378">Hydrolase</keyword>
<dbReference type="RefSeq" id="WP_343841665.1">
    <property type="nucleotide sequence ID" value="NZ_BAAAEI010000006.1"/>
</dbReference>
<dbReference type="Gene3D" id="1.10.150.240">
    <property type="entry name" value="Putative phosphatase, domain 2"/>
    <property type="match status" value="1"/>
</dbReference>
<dbReference type="PANTHER" id="PTHR43434">
    <property type="entry name" value="PHOSPHOGLYCOLATE PHOSPHATASE"/>
    <property type="match status" value="1"/>
</dbReference>
<protein>
    <submittedName>
        <fullName evidence="5">HAD family hydrolase</fullName>
    </submittedName>
</protein>
<proteinExistence type="predicted"/>
<organism evidence="5 6">
    <name type="scientific">Bowmanella denitrificans</name>
    <dbReference type="NCBI Taxonomy" id="366582"/>
    <lineage>
        <taxon>Bacteria</taxon>
        <taxon>Pseudomonadati</taxon>
        <taxon>Pseudomonadota</taxon>
        <taxon>Gammaproteobacteria</taxon>
        <taxon>Alteromonadales</taxon>
        <taxon>Alteromonadaceae</taxon>
        <taxon>Bowmanella</taxon>
    </lineage>
</organism>
<dbReference type="Pfam" id="PF13419">
    <property type="entry name" value="HAD_2"/>
    <property type="match status" value="1"/>
</dbReference>
<evidence type="ECO:0000256" key="3">
    <source>
        <dbReference type="ARBA" id="ARBA00022842"/>
    </source>
</evidence>
<evidence type="ECO:0000313" key="6">
    <source>
        <dbReference type="Proteomes" id="UP001501757"/>
    </source>
</evidence>
<sequence length="222" mass="25052">MTKPRAGLLFDLDGTLLDTARDMGNALNMLLAEEGRAQQSYQSYRPIASHGAMGMLKLGFAICRNDGDFEALRQRFLHHYRNTLCQHTCLFEGIEPLLLWLNDNNIPWGIVTNKPTHLTLPLLEQFPLLQKAAALVCGDTLTDRKPSPKPLFHAANQLNLALPHSWYVGDAERDMLAARSAGMQAILAEYGYICPSEQPQHWQVDQRIAHPVEISNRFKHKI</sequence>
<keyword evidence="3" id="KW-0460">Magnesium</keyword>